<evidence type="ECO:0000313" key="2">
    <source>
        <dbReference type="EMBL" id="PKU61559.1"/>
    </source>
</evidence>
<dbReference type="InterPro" id="IPR026960">
    <property type="entry name" value="RVT-Znf"/>
</dbReference>
<dbReference type="EMBL" id="KZ503767">
    <property type="protein sequence ID" value="PKU61559.1"/>
    <property type="molecule type" value="Genomic_DNA"/>
</dbReference>
<accession>A0A2I0VDR6</accession>
<reference evidence="2 3" key="2">
    <citation type="journal article" date="2017" name="Nature">
        <title>The Apostasia genome and the evolution of orchids.</title>
        <authorList>
            <person name="Zhang G.Q."/>
            <person name="Liu K.W."/>
            <person name="Li Z."/>
            <person name="Lohaus R."/>
            <person name="Hsiao Y.Y."/>
            <person name="Niu S.C."/>
            <person name="Wang J.Y."/>
            <person name="Lin Y.C."/>
            <person name="Xu Q."/>
            <person name="Chen L.J."/>
            <person name="Yoshida K."/>
            <person name="Fujiwara S."/>
            <person name="Wang Z.W."/>
            <person name="Zhang Y.Q."/>
            <person name="Mitsuda N."/>
            <person name="Wang M."/>
            <person name="Liu G.H."/>
            <person name="Pecoraro L."/>
            <person name="Huang H.X."/>
            <person name="Xiao X.J."/>
            <person name="Lin M."/>
            <person name="Wu X.Y."/>
            <person name="Wu W.L."/>
            <person name="Chen Y.Y."/>
            <person name="Chang S.B."/>
            <person name="Sakamoto S."/>
            <person name="Ohme-Takagi M."/>
            <person name="Yagi M."/>
            <person name="Zeng S.J."/>
            <person name="Shen C.Y."/>
            <person name="Yeh C.M."/>
            <person name="Luo Y.B."/>
            <person name="Tsai W.C."/>
            <person name="Van de Peer Y."/>
            <person name="Liu Z.J."/>
        </authorList>
    </citation>
    <scope>NUCLEOTIDE SEQUENCE [LARGE SCALE GENOMIC DNA]</scope>
    <source>
        <tissue evidence="2">The whole plant</tissue>
    </source>
</reference>
<protein>
    <recommendedName>
        <fullName evidence="1">Reverse transcriptase zinc-binding domain-containing protein</fullName>
    </recommendedName>
</protein>
<evidence type="ECO:0000313" key="3">
    <source>
        <dbReference type="Proteomes" id="UP000233837"/>
    </source>
</evidence>
<gene>
    <name evidence="2" type="ORF">MA16_Dca014998</name>
</gene>
<name>A0A2I0VDR6_9ASPA</name>
<organism evidence="2 3">
    <name type="scientific">Dendrobium catenatum</name>
    <dbReference type="NCBI Taxonomy" id="906689"/>
    <lineage>
        <taxon>Eukaryota</taxon>
        <taxon>Viridiplantae</taxon>
        <taxon>Streptophyta</taxon>
        <taxon>Embryophyta</taxon>
        <taxon>Tracheophyta</taxon>
        <taxon>Spermatophyta</taxon>
        <taxon>Magnoliopsida</taxon>
        <taxon>Liliopsida</taxon>
        <taxon>Asparagales</taxon>
        <taxon>Orchidaceae</taxon>
        <taxon>Epidendroideae</taxon>
        <taxon>Malaxideae</taxon>
        <taxon>Dendrobiinae</taxon>
        <taxon>Dendrobium</taxon>
    </lineage>
</organism>
<dbReference type="Pfam" id="PF13966">
    <property type="entry name" value="zf-RVT"/>
    <property type="match status" value="1"/>
</dbReference>
<keyword evidence="3" id="KW-1185">Reference proteome</keyword>
<sequence length="177" mass="20506">MWKSICSSANFAKPNMNFRVTVNSMVSLKWDHWCGGRSISDFDYHQSLLKHFPDNAPLNLLLNEAGWVILNGCHEGISNAISSIPILRDGSVPSLVWADGKHYFASFVKDFYKFDNEVTWHEFVWHKHYALRYSIFGWLSLVGGLKIAYNLIRRNILVDPKCHFCLDTHEFLSHLLF</sequence>
<dbReference type="AlphaFoldDB" id="A0A2I0VDR6"/>
<feature type="domain" description="Reverse transcriptase zinc-binding" evidence="1">
    <location>
        <begin position="115"/>
        <end position="177"/>
    </location>
</feature>
<proteinExistence type="predicted"/>
<dbReference type="Proteomes" id="UP000233837">
    <property type="component" value="Unassembled WGS sequence"/>
</dbReference>
<reference evidence="2 3" key="1">
    <citation type="journal article" date="2016" name="Sci. Rep.">
        <title>The Dendrobium catenatum Lindl. genome sequence provides insights into polysaccharide synthase, floral development and adaptive evolution.</title>
        <authorList>
            <person name="Zhang G.Q."/>
            <person name="Xu Q."/>
            <person name="Bian C."/>
            <person name="Tsai W.C."/>
            <person name="Yeh C.M."/>
            <person name="Liu K.W."/>
            <person name="Yoshida K."/>
            <person name="Zhang L.S."/>
            <person name="Chang S.B."/>
            <person name="Chen F."/>
            <person name="Shi Y."/>
            <person name="Su Y.Y."/>
            <person name="Zhang Y.Q."/>
            <person name="Chen L.J."/>
            <person name="Yin Y."/>
            <person name="Lin M."/>
            <person name="Huang H."/>
            <person name="Deng H."/>
            <person name="Wang Z.W."/>
            <person name="Zhu S.L."/>
            <person name="Zhao X."/>
            <person name="Deng C."/>
            <person name="Niu S.C."/>
            <person name="Huang J."/>
            <person name="Wang M."/>
            <person name="Liu G.H."/>
            <person name="Yang H.J."/>
            <person name="Xiao X.J."/>
            <person name="Hsiao Y.Y."/>
            <person name="Wu W.L."/>
            <person name="Chen Y.Y."/>
            <person name="Mitsuda N."/>
            <person name="Ohme-Takagi M."/>
            <person name="Luo Y.B."/>
            <person name="Van de Peer Y."/>
            <person name="Liu Z.J."/>
        </authorList>
    </citation>
    <scope>NUCLEOTIDE SEQUENCE [LARGE SCALE GENOMIC DNA]</scope>
    <source>
        <tissue evidence="2">The whole plant</tissue>
    </source>
</reference>
<evidence type="ECO:0000259" key="1">
    <source>
        <dbReference type="Pfam" id="PF13966"/>
    </source>
</evidence>